<evidence type="ECO:0000256" key="1">
    <source>
        <dbReference type="SAM" id="MobiDB-lite"/>
    </source>
</evidence>
<proteinExistence type="predicted"/>
<organism evidence="2 3">
    <name type="scientific">Filimonas lacunae</name>
    <dbReference type="NCBI Taxonomy" id="477680"/>
    <lineage>
        <taxon>Bacteria</taxon>
        <taxon>Pseudomonadati</taxon>
        <taxon>Bacteroidota</taxon>
        <taxon>Chitinophagia</taxon>
        <taxon>Chitinophagales</taxon>
        <taxon>Chitinophagaceae</taxon>
        <taxon>Filimonas</taxon>
    </lineage>
</organism>
<keyword evidence="3" id="KW-1185">Reference proteome</keyword>
<accession>A0A173MAA7</accession>
<reference evidence="3" key="1">
    <citation type="submission" date="2017-01" db="EMBL/GenBank/DDBJ databases">
        <authorList>
            <person name="Varghese N."/>
            <person name="Submissions S."/>
        </authorList>
    </citation>
    <scope>NUCLEOTIDE SEQUENCE [LARGE SCALE GENOMIC DNA]</scope>
    <source>
        <strain evidence="3">DSM 21054</strain>
    </source>
</reference>
<dbReference type="Proteomes" id="UP000186917">
    <property type="component" value="Unassembled WGS sequence"/>
</dbReference>
<feature type="region of interest" description="Disordered" evidence="1">
    <location>
        <begin position="59"/>
        <end position="84"/>
    </location>
</feature>
<name>A0A173MAA7_9BACT</name>
<dbReference type="RefSeq" id="WP_076381769.1">
    <property type="nucleotide sequence ID" value="NZ_AP017422.1"/>
</dbReference>
<evidence type="ECO:0000313" key="3">
    <source>
        <dbReference type="Proteomes" id="UP000186917"/>
    </source>
</evidence>
<dbReference type="EMBL" id="FTOR01000010">
    <property type="protein sequence ID" value="SIT31490.1"/>
    <property type="molecule type" value="Genomic_DNA"/>
</dbReference>
<evidence type="ECO:0000313" key="2">
    <source>
        <dbReference type="EMBL" id="SIT31490.1"/>
    </source>
</evidence>
<dbReference type="KEGG" id="fln:FLA_0453"/>
<dbReference type="STRING" id="477680.SAMN05421788_110195"/>
<dbReference type="OrthoDB" id="676382at2"/>
<sequence length="84" mass="9290">MYYICKFSESWSLYDSSKSSSRPLEKEEITILKKLFPAVLSNNVLQAVAISSIQPNKLMNLPMKPNTSNTATGEPAKTSPPPTQ</sequence>
<gene>
    <name evidence="2" type="ORF">SAMN05421788_110195</name>
</gene>
<dbReference type="AlphaFoldDB" id="A0A173MAA7"/>
<protein>
    <submittedName>
        <fullName evidence="2">Uncharacterized protein</fullName>
    </submittedName>
</protein>